<comment type="caution">
    <text evidence="1">The sequence shown here is derived from an EMBL/GenBank/DDBJ whole genome shotgun (WGS) entry which is preliminary data.</text>
</comment>
<keyword evidence="1" id="KW-0347">Helicase</keyword>
<dbReference type="EMBL" id="CM039173">
    <property type="protein sequence ID" value="KAH9773792.1"/>
    <property type="molecule type" value="Genomic_DNA"/>
</dbReference>
<sequence>MSPAYRKQLDLKIREKCAPKPIKTWRQTGLTTKILETFSKLNHENPVAIQAPASALIISGLDSVAITETGSGKTLAFLLPMLRHIWEQPPVVPGDDSPVGLVMAPTGELVRQQVRRGRMIDLLCKNGVKITNLTRVTYLVLDEADRMFDMGFEPQITRIVQNIRPDRQAVLFSPTFPPRVEILARKVLNKPVKIQFGEWRDKGKALIFVNNQERSDVLFRDLLKHSPPSLLLLESSIYDFKTNVCNLSIANSVRARGLDEKELELVINFDAPNDYEDYVHHVGSAARAGSKAVPLAKVNRGLGQVHGTGHGGVALNLMKRRIRRGKQLRKAQAKEYGFGEDKSDSEDVDEGTRKSGGDISHQDSIAKIATIAAASNSKASASTPSLISVAQLLPNGGPSIPLPGVLGLSVPGGYSVVAIIPTIKRSPAIVGVYLETVAFTTIPAPLIPVNLLRFCSHTRSPFVTAGDTIRLCLQ</sequence>
<gene>
    <name evidence="1" type="ORF">KPL71_013427</name>
</gene>
<accession>A0ACB8LJU3</accession>
<keyword evidence="1" id="KW-0547">Nucleotide-binding</keyword>
<keyword evidence="2" id="KW-1185">Reference proteome</keyword>
<dbReference type="Proteomes" id="UP000829398">
    <property type="component" value="Chromosome 4"/>
</dbReference>
<name>A0ACB8LJU3_CITSI</name>
<protein>
    <submittedName>
        <fullName evidence="1">DEAD-box ATP-dependent RNA helicase 42</fullName>
    </submittedName>
</protein>
<evidence type="ECO:0000313" key="1">
    <source>
        <dbReference type="EMBL" id="KAH9773792.1"/>
    </source>
</evidence>
<proteinExistence type="predicted"/>
<organism evidence="1 2">
    <name type="scientific">Citrus sinensis</name>
    <name type="common">Sweet orange</name>
    <name type="synonym">Citrus aurantium var. sinensis</name>
    <dbReference type="NCBI Taxonomy" id="2711"/>
    <lineage>
        <taxon>Eukaryota</taxon>
        <taxon>Viridiplantae</taxon>
        <taxon>Streptophyta</taxon>
        <taxon>Embryophyta</taxon>
        <taxon>Tracheophyta</taxon>
        <taxon>Spermatophyta</taxon>
        <taxon>Magnoliopsida</taxon>
        <taxon>eudicotyledons</taxon>
        <taxon>Gunneridae</taxon>
        <taxon>Pentapetalae</taxon>
        <taxon>rosids</taxon>
        <taxon>malvids</taxon>
        <taxon>Sapindales</taxon>
        <taxon>Rutaceae</taxon>
        <taxon>Aurantioideae</taxon>
        <taxon>Citrus</taxon>
    </lineage>
</organism>
<evidence type="ECO:0000313" key="2">
    <source>
        <dbReference type="Proteomes" id="UP000829398"/>
    </source>
</evidence>
<reference evidence="2" key="1">
    <citation type="journal article" date="2023" name="Hortic. Res.">
        <title>A chromosome-level phased genome enabling allele-level studies in sweet orange: a case study on citrus Huanglongbing tolerance.</title>
        <authorList>
            <person name="Wu B."/>
            <person name="Yu Q."/>
            <person name="Deng Z."/>
            <person name="Duan Y."/>
            <person name="Luo F."/>
            <person name="Gmitter F. Jr."/>
        </authorList>
    </citation>
    <scope>NUCLEOTIDE SEQUENCE [LARGE SCALE GENOMIC DNA]</scope>
    <source>
        <strain evidence="2">cv. Valencia</strain>
    </source>
</reference>
<keyword evidence="1" id="KW-0067">ATP-binding</keyword>
<keyword evidence="1" id="KW-0378">Hydrolase</keyword>